<dbReference type="Proteomes" id="UP000824533">
    <property type="component" value="Linkage Group LG18"/>
</dbReference>
<proteinExistence type="predicted"/>
<dbReference type="EMBL" id="CM034404">
    <property type="protein sequence ID" value="KAJ0174219.1"/>
    <property type="molecule type" value="Genomic_DNA"/>
</dbReference>
<evidence type="ECO:0000313" key="2">
    <source>
        <dbReference type="Proteomes" id="UP000824533"/>
    </source>
</evidence>
<sequence length="192" mass="22529">MGGSQSYPGLTEDVMEDYTTLTYLSKGEILYLMKKFYSIDPEKLQADFYHRFSREQILNKFDVLKTNPFQDRLFRVFSSKQDDCFSFEDLLDLCSAMSSECPPEVKAAWAFRVFDLDEDNQISARDISEIVDRLTWSQNNPLMRLNLEDKKRISKTILKEMNFDTTGTIGSSEFKIIMSRIPEFQSSFYFRL</sequence>
<organism evidence="1 2">
    <name type="scientific">Dendrolimus kikuchii</name>
    <dbReference type="NCBI Taxonomy" id="765133"/>
    <lineage>
        <taxon>Eukaryota</taxon>
        <taxon>Metazoa</taxon>
        <taxon>Ecdysozoa</taxon>
        <taxon>Arthropoda</taxon>
        <taxon>Hexapoda</taxon>
        <taxon>Insecta</taxon>
        <taxon>Pterygota</taxon>
        <taxon>Neoptera</taxon>
        <taxon>Endopterygota</taxon>
        <taxon>Lepidoptera</taxon>
        <taxon>Glossata</taxon>
        <taxon>Ditrysia</taxon>
        <taxon>Bombycoidea</taxon>
        <taxon>Lasiocampidae</taxon>
        <taxon>Dendrolimus</taxon>
    </lineage>
</organism>
<comment type="caution">
    <text evidence="1">The sequence shown here is derived from an EMBL/GenBank/DDBJ whole genome shotgun (WGS) entry which is preliminary data.</text>
</comment>
<accession>A0ACC1CS44</accession>
<keyword evidence="2" id="KW-1185">Reference proteome</keyword>
<protein>
    <submittedName>
        <fullName evidence="1">Uncharacterized protein</fullName>
    </submittedName>
</protein>
<name>A0ACC1CS44_9NEOP</name>
<reference evidence="1 2" key="1">
    <citation type="journal article" date="2021" name="Front. Genet.">
        <title>Chromosome-Level Genome Assembly Reveals Significant Gene Expansion in the Toll and IMD Signaling Pathways of Dendrolimus kikuchii.</title>
        <authorList>
            <person name="Zhou J."/>
            <person name="Wu P."/>
            <person name="Xiong Z."/>
            <person name="Liu N."/>
            <person name="Zhao N."/>
            <person name="Ji M."/>
            <person name="Qiu Y."/>
            <person name="Yang B."/>
        </authorList>
    </citation>
    <scope>NUCLEOTIDE SEQUENCE [LARGE SCALE GENOMIC DNA]</scope>
    <source>
        <strain evidence="1">Ann1</strain>
    </source>
</reference>
<gene>
    <name evidence="1" type="ORF">K1T71_010365</name>
</gene>
<evidence type="ECO:0000313" key="1">
    <source>
        <dbReference type="EMBL" id="KAJ0174219.1"/>
    </source>
</evidence>